<feature type="compositionally biased region" description="Low complexity" evidence="1">
    <location>
        <begin position="274"/>
        <end position="300"/>
    </location>
</feature>
<dbReference type="AlphaFoldDB" id="A0A6J2HIW9"/>
<accession>A0A6J2HIW9</accession>
<protein>
    <submittedName>
        <fullName evidence="3">Translation initiation factor IF-2-like</fullName>
    </submittedName>
</protein>
<evidence type="ECO:0000256" key="1">
    <source>
        <dbReference type="SAM" id="MobiDB-lite"/>
    </source>
</evidence>
<dbReference type="InParanoid" id="A0A6J2HIW9"/>
<organism evidence="2 3">
    <name type="scientific">Pipra filicauda</name>
    <name type="common">Wire-tailed manakin</name>
    <dbReference type="NCBI Taxonomy" id="649802"/>
    <lineage>
        <taxon>Eukaryota</taxon>
        <taxon>Metazoa</taxon>
        <taxon>Chordata</taxon>
        <taxon>Craniata</taxon>
        <taxon>Vertebrata</taxon>
        <taxon>Euteleostomi</taxon>
        <taxon>Archelosauria</taxon>
        <taxon>Archosauria</taxon>
        <taxon>Dinosauria</taxon>
        <taxon>Saurischia</taxon>
        <taxon>Theropoda</taxon>
        <taxon>Coelurosauria</taxon>
        <taxon>Aves</taxon>
        <taxon>Neognathae</taxon>
        <taxon>Neoaves</taxon>
        <taxon>Telluraves</taxon>
        <taxon>Australaves</taxon>
        <taxon>Passeriformes</taxon>
        <taxon>Pipridae</taxon>
        <taxon>Pipra</taxon>
    </lineage>
</organism>
<keyword evidence="2" id="KW-1185">Reference proteome</keyword>
<gene>
    <name evidence="3" type="primary">LOC113993275</name>
</gene>
<evidence type="ECO:0000313" key="2">
    <source>
        <dbReference type="Proteomes" id="UP000504627"/>
    </source>
</evidence>
<proteinExistence type="predicted"/>
<feature type="compositionally biased region" description="Low complexity" evidence="1">
    <location>
        <begin position="206"/>
        <end position="220"/>
    </location>
</feature>
<feature type="compositionally biased region" description="Gly residues" evidence="1">
    <location>
        <begin position="174"/>
        <end position="186"/>
    </location>
</feature>
<reference evidence="3" key="1">
    <citation type="submission" date="2025-08" db="UniProtKB">
        <authorList>
            <consortium name="RefSeq"/>
        </authorList>
    </citation>
    <scope>IDENTIFICATION</scope>
    <source>
        <tissue evidence="3">Muscle</tissue>
    </source>
</reference>
<feature type="region of interest" description="Disordered" evidence="1">
    <location>
        <begin position="267"/>
        <end position="326"/>
    </location>
</feature>
<feature type="compositionally biased region" description="Basic and acidic residues" evidence="1">
    <location>
        <begin position="33"/>
        <end position="43"/>
    </location>
</feature>
<sequence>MRGEINRKDIHAGQAVGDSQTSFLNFALIHPPAESRELSRDRLTPSTSPGSERRRRRGTSGRPVAPATAPREGPQGNRAEEGDSGASPHKLTARSPPPAARPAQLGARPPDPSAPRAGARAREKVAEKVSAEEKGPRPRRPGEGSGEEGKGGGTRSGRRERSAPVRAGSRSLAAGGGGGGGGGGGDSPPLRLCSPAGSAAPPPCRASPHAARAGLAAPPGRGSGSTPEPEAAGRSRAAPMEPGWRQRRCLLRAAAHRDNMVEACEAVRGRRAGSRGSPCSAARPRAAARSQPFLPGLEPGLGRGDPRRGRSGGSCSSRRARRVSSRSLSADKLNLRDFGSGPFQREYPFCLQMHLHLQMAGIFVFDS</sequence>
<dbReference type="RefSeq" id="XP_027587068.2">
    <property type="nucleotide sequence ID" value="XM_027731267.2"/>
</dbReference>
<name>A0A6J2HIW9_9PASS</name>
<dbReference type="GeneID" id="113993275"/>
<feature type="region of interest" description="Disordered" evidence="1">
    <location>
        <begin position="27"/>
        <end position="244"/>
    </location>
</feature>
<feature type="compositionally biased region" description="Basic and acidic residues" evidence="1">
    <location>
        <begin position="120"/>
        <end position="150"/>
    </location>
</feature>
<evidence type="ECO:0000313" key="3">
    <source>
        <dbReference type="RefSeq" id="XP_027587068.2"/>
    </source>
</evidence>
<dbReference type="Proteomes" id="UP000504627">
    <property type="component" value="Unplaced"/>
</dbReference>